<evidence type="ECO:0000313" key="1">
    <source>
        <dbReference type="EMBL" id="MUV02637.1"/>
    </source>
</evidence>
<gene>
    <name evidence="1" type="ORF">GN157_02840</name>
</gene>
<organism evidence="1 2">
    <name type="scientific">Flavobacterium rakeshii</name>
    <dbReference type="NCBI Taxonomy" id="1038845"/>
    <lineage>
        <taxon>Bacteria</taxon>
        <taxon>Pseudomonadati</taxon>
        <taxon>Bacteroidota</taxon>
        <taxon>Flavobacteriia</taxon>
        <taxon>Flavobacteriales</taxon>
        <taxon>Flavobacteriaceae</taxon>
        <taxon>Flavobacterium</taxon>
    </lineage>
</organism>
<dbReference type="PROSITE" id="PS51257">
    <property type="entry name" value="PROKAR_LIPOPROTEIN"/>
    <property type="match status" value="1"/>
</dbReference>
<dbReference type="AlphaFoldDB" id="A0A6N8HDS0"/>
<evidence type="ECO:0000313" key="2">
    <source>
        <dbReference type="Proteomes" id="UP000433945"/>
    </source>
</evidence>
<protein>
    <recommendedName>
        <fullName evidence="3">Lipoprotein</fullName>
    </recommendedName>
</protein>
<name>A0A6N8HDS0_9FLAO</name>
<keyword evidence="2" id="KW-1185">Reference proteome</keyword>
<reference evidence="1 2" key="1">
    <citation type="submission" date="2019-12" db="EMBL/GenBank/DDBJ databases">
        <authorList>
            <person name="Sun J.-Q."/>
        </authorList>
    </citation>
    <scope>NUCLEOTIDE SEQUENCE [LARGE SCALE GENOMIC DNA]</scope>
    <source>
        <strain evidence="1 2">JCM 17928</strain>
    </source>
</reference>
<sequence length="184" mass="20553">MKSIAICVFTLFTLVFLGCKQQKEEEQSNSQGVVEEITVVPEQNAVPVERYFTDAPVAAIKNGEIEYTDYDAFLEKWKSFTGKKGSVTTIEIKKADVEEADDDFYMVLASGNDKKIKFGALLVMRDSKLYYYGPDDVVLVIMCKGSVDNDIEVAYDNGRASLSCSQACTDCIKREGAFMLKRSK</sequence>
<dbReference type="EMBL" id="WOWP01000011">
    <property type="protein sequence ID" value="MUV02637.1"/>
    <property type="molecule type" value="Genomic_DNA"/>
</dbReference>
<dbReference type="Proteomes" id="UP000433945">
    <property type="component" value="Unassembled WGS sequence"/>
</dbReference>
<comment type="caution">
    <text evidence="1">The sequence shown here is derived from an EMBL/GenBank/DDBJ whole genome shotgun (WGS) entry which is preliminary data.</text>
</comment>
<dbReference type="RefSeq" id="WP_157481616.1">
    <property type="nucleotide sequence ID" value="NZ_JAZDQD010000003.1"/>
</dbReference>
<accession>A0A6N8HDS0</accession>
<proteinExistence type="predicted"/>
<evidence type="ECO:0008006" key="3">
    <source>
        <dbReference type="Google" id="ProtNLM"/>
    </source>
</evidence>